<evidence type="ECO:0000313" key="2">
    <source>
        <dbReference type="EMBL" id="CEG10498.1"/>
    </source>
</evidence>
<gene>
    <name evidence="2" type="ORF">BN961_03938</name>
</gene>
<protein>
    <submittedName>
        <fullName evidence="2">Uncharacterized protein</fullName>
    </submittedName>
</protein>
<reference evidence="2 3" key="1">
    <citation type="journal article" date="2014" name="Genome Announc.">
        <title>Genome Sequence of Afipia felis Strain 76713, Isolated in Hospital Water Using an Amoeba Co-Culture Procedure.</title>
        <authorList>
            <person name="Benamar S."/>
            <person name="La Scola B."/>
            <person name="Croce O."/>
        </authorList>
    </citation>
    <scope>NUCLEOTIDE SEQUENCE [LARGE SCALE GENOMIC DNA]</scope>
    <source>
        <strain evidence="2 3">76713</strain>
    </source>
</reference>
<evidence type="ECO:0000256" key="1">
    <source>
        <dbReference type="SAM" id="MobiDB-lite"/>
    </source>
</evidence>
<proteinExistence type="predicted"/>
<organism evidence="2 3">
    <name type="scientific">Afipia felis</name>
    <name type="common">Cat scratch disease bacillus</name>
    <dbReference type="NCBI Taxonomy" id="1035"/>
    <lineage>
        <taxon>Bacteria</taxon>
        <taxon>Pseudomonadati</taxon>
        <taxon>Pseudomonadota</taxon>
        <taxon>Alphaproteobacteria</taxon>
        <taxon>Hyphomicrobiales</taxon>
        <taxon>Nitrobacteraceae</taxon>
        <taxon>Afipia</taxon>
    </lineage>
</organism>
<accession>A0A090N8T7</accession>
<name>A0A090N8T7_AFIFE</name>
<comment type="caution">
    <text evidence="2">The sequence shown here is derived from an EMBL/GenBank/DDBJ whole genome shotgun (WGS) entry which is preliminary data.</text>
</comment>
<sequence length="94" mass="10979">MSDLTDEQSGRRGASHARRGDLRHEAKDQSFRYRKDLGLPNQVCLFRHRLDSVLAINPQQTEIMSQLKLRLVTHEHFAFITRRCAAPLVAPWRR</sequence>
<feature type="compositionally biased region" description="Basic and acidic residues" evidence="1">
    <location>
        <begin position="18"/>
        <end position="27"/>
    </location>
</feature>
<dbReference type="Proteomes" id="UP000035762">
    <property type="component" value="Unassembled WGS sequence"/>
</dbReference>
<evidence type="ECO:0000313" key="3">
    <source>
        <dbReference type="Proteomes" id="UP000035762"/>
    </source>
</evidence>
<keyword evidence="3" id="KW-1185">Reference proteome</keyword>
<dbReference type="AlphaFoldDB" id="A0A090N8T7"/>
<dbReference type="STRING" id="1035.BN961_03938"/>
<feature type="region of interest" description="Disordered" evidence="1">
    <location>
        <begin position="1"/>
        <end position="27"/>
    </location>
</feature>
<dbReference type="EMBL" id="CCAZ020000003">
    <property type="protein sequence ID" value="CEG10498.1"/>
    <property type="molecule type" value="Genomic_DNA"/>
</dbReference>